<evidence type="ECO:0000313" key="2">
    <source>
        <dbReference type="EMBL" id="MPN48190.1"/>
    </source>
</evidence>
<feature type="transmembrane region" description="Helical" evidence="1">
    <location>
        <begin position="6"/>
        <end position="39"/>
    </location>
</feature>
<dbReference type="EMBL" id="VSSQ01110276">
    <property type="protein sequence ID" value="MPN48190.1"/>
    <property type="molecule type" value="Genomic_DNA"/>
</dbReference>
<proteinExistence type="predicted"/>
<keyword evidence="1" id="KW-1133">Transmembrane helix</keyword>
<gene>
    <name evidence="2" type="ORF">SDC9_195795</name>
</gene>
<evidence type="ECO:0008006" key="3">
    <source>
        <dbReference type="Google" id="ProtNLM"/>
    </source>
</evidence>
<dbReference type="AlphaFoldDB" id="A0A645IAP1"/>
<protein>
    <recommendedName>
        <fullName evidence="3">DUF4190 domain-containing protein</fullName>
    </recommendedName>
</protein>
<accession>A0A645IAP1</accession>
<feature type="transmembrane region" description="Helical" evidence="1">
    <location>
        <begin position="51"/>
        <end position="76"/>
    </location>
</feature>
<keyword evidence="1" id="KW-0812">Transmembrane</keyword>
<name>A0A645IAP1_9ZZZZ</name>
<reference evidence="2" key="1">
    <citation type="submission" date="2019-08" db="EMBL/GenBank/DDBJ databases">
        <authorList>
            <person name="Kucharzyk K."/>
            <person name="Murdoch R.W."/>
            <person name="Higgins S."/>
            <person name="Loffler F."/>
        </authorList>
    </citation>
    <scope>NUCLEOTIDE SEQUENCE</scope>
</reference>
<keyword evidence="1" id="KW-0472">Membrane</keyword>
<comment type="caution">
    <text evidence="2">The sequence shown here is derived from an EMBL/GenBank/DDBJ whole genome shotgun (WGS) entry which is preliminary data.</text>
</comment>
<evidence type="ECO:0000256" key="1">
    <source>
        <dbReference type="SAM" id="Phobius"/>
    </source>
</evidence>
<organism evidence="2">
    <name type="scientific">bioreactor metagenome</name>
    <dbReference type="NCBI Taxonomy" id="1076179"/>
    <lineage>
        <taxon>unclassified sequences</taxon>
        <taxon>metagenomes</taxon>
        <taxon>ecological metagenomes</taxon>
    </lineage>
</organism>
<sequence>MGIAALILGVVSLFISFFPFCGAVALLPGIIGLMLGIIDIVIKSRNGQSKALGIVGTVLNGLALLVAILWGILLVITASAAVSDPAFPEKVQKVMEEVRESKQAGQGTVVVERVEVPAPPPRP</sequence>